<dbReference type="AlphaFoldDB" id="F4CBR2"/>
<dbReference type="InterPro" id="IPR024623">
    <property type="entry name" value="YtxH"/>
</dbReference>
<sequence length="90" mass="10077">MNDVGRVITFLAGLGAGIAIGILFAPDKGEYTREKSANSMKSMAQGFRKQAVDQIEHFNHMKSELTEAIKSKLKKEPWEIEGQTDEHAWI</sequence>
<protein>
    <recommendedName>
        <fullName evidence="3">YtxH domain-containing protein</fullName>
    </recommendedName>
</protein>
<keyword evidence="1" id="KW-1133">Transmembrane helix</keyword>
<dbReference type="HOGENOM" id="CLU_105320_4_2_10"/>
<accession>F4CBR2</accession>
<dbReference type="STRING" id="743722.Sph21_2095"/>
<feature type="transmembrane region" description="Helical" evidence="1">
    <location>
        <begin position="6"/>
        <end position="25"/>
    </location>
</feature>
<evidence type="ECO:0000313" key="2">
    <source>
        <dbReference type="EMBL" id="ADZ78654.1"/>
    </source>
</evidence>
<proteinExistence type="predicted"/>
<evidence type="ECO:0000256" key="1">
    <source>
        <dbReference type="SAM" id="Phobius"/>
    </source>
</evidence>
<dbReference type="PATRIC" id="fig|743722.3.peg.2236"/>
<gene>
    <name evidence="2" type="ordered locus">Sph21_2095</name>
</gene>
<dbReference type="KEGG" id="shg:Sph21_2095"/>
<keyword evidence="1" id="KW-0812">Transmembrane</keyword>
<reference evidence="2" key="1">
    <citation type="submission" date="2011-03" db="EMBL/GenBank/DDBJ databases">
        <title>Complete sequence of Sphingobacterium sp. 21.</title>
        <authorList>
            <consortium name="US DOE Joint Genome Institute"/>
            <person name="Lucas S."/>
            <person name="Copeland A."/>
            <person name="Lapidus A."/>
            <person name="Cheng J.-F."/>
            <person name="Goodwin L."/>
            <person name="Pitluck S."/>
            <person name="Davenport K."/>
            <person name="Detter J.C."/>
            <person name="Han C."/>
            <person name="Tapia R."/>
            <person name="Land M."/>
            <person name="Hauser L."/>
            <person name="Kyrpides N."/>
            <person name="Ivanova N."/>
            <person name="Ovchinnikova G."/>
            <person name="Pagani I."/>
            <person name="Siebers A.K."/>
            <person name="Allgaier M."/>
            <person name="Thelen M.P."/>
            <person name="Hugenholtz P."/>
            <person name="Woyke T."/>
        </authorList>
    </citation>
    <scope>NUCLEOTIDE SEQUENCE</scope>
    <source>
        <strain evidence="2">21</strain>
    </source>
</reference>
<evidence type="ECO:0008006" key="3">
    <source>
        <dbReference type="Google" id="ProtNLM"/>
    </source>
</evidence>
<dbReference type="Pfam" id="PF12732">
    <property type="entry name" value="YtxH"/>
    <property type="match status" value="1"/>
</dbReference>
<organism evidence="2">
    <name type="scientific">Sphingobacterium sp. (strain 21)</name>
    <dbReference type="NCBI Taxonomy" id="743722"/>
    <lineage>
        <taxon>Bacteria</taxon>
        <taxon>Pseudomonadati</taxon>
        <taxon>Bacteroidota</taxon>
        <taxon>Sphingobacteriia</taxon>
        <taxon>Sphingobacteriales</taxon>
        <taxon>Sphingobacteriaceae</taxon>
        <taxon>Sphingobacterium</taxon>
    </lineage>
</organism>
<name>F4CBR2_SPHS2</name>
<keyword evidence="1" id="KW-0472">Membrane</keyword>
<dbReference type="EMBL" id="CP002584">
    <property type="protein sequence ID" value="ADZ78654.1"/>
    <property type="molecule type" value="Genomic_DNA"/>
</dbReference>